<dbReference type="FunFam" id="1.10.10.10:FF:000001">
    <property type="entry name" value="LysR family transcriptional regulator"/>
    <property type="match status" value="1"/>
</dbReference>
<dbReference type="EMBL" id="CP119326">
    <property type="protein sequence ID" value="WEK40189.1"/>
    <property type="molecule type" value="Genomic_DNA"/>
</dbReference>
<keyword evidence="2" id="KW-0805">Transcription regulation</keyword>
<gene>
    <name evidence="6" type="ORF">P0Y50_00890</name>
</gene>
<dbReference type="Pfam" id="PF00126">
    <property type="entry name" value="HTH_1"/>
    <property type="match status" value="1"/>
</dbReference>
<dbReference type="InterPro" id="IPR036390">
    <property type="entry name" value="WH_DNA-bd_sf"/>
</dbReference>
<keyword evidence="3" id="KW-0238">DNA-binding</keyword>
<dbReference type="GO" id="GO:0043565">
    <property type="term" value="F:sequence-specific DNA binding"/>
    <property type="evidence" value="ECO:0007669"/>
    <property type="project" value="TreeGrafter"/>
</dbReference>
<keyword evidence="4" id="KW-0804">Transcription</keyword>
<dbReference type="InterPro" id="IPR000847">
    <property type="entry name" value="LysR_HTH_N"/>
</dbReference>
<dbReference type="Gene3D" id="1.10.10.10">
    <property type="entry name" value="Winged helix-like DNA-binding domain superfamily/Winged helix DNA-binding domain"/>
    <property type="match status" value="1"/>
</dbReference>
<dbReference type="PANTHER" id="PTHR30537">
    <property type="entry name" value="HTH-TYPE TRANSCRIPTIONAL REGULATOR"/>
    <property type="match status" value="1"/>
</dbReference>
<organism evidence="6 7">
    <name type="scientific">Candidatus Brevundimonas colombiensis</name>
    <dbReference type="NCBI Taxonomy" id="3121376"/>
    <lineage>
        <taxon>Bacteria</taxon>
        <taxon>Pseudomonadati</taxon>
        <taxon>Pseudomonadota</taxon>
        <taxon>Alphaproteobacteria</taxon>
        <taxon>Caulobacterales</taxon>
        <taxon>Caulobacteraceae</taxon>
        <taxon>Brevundimonas</taxon>
    </lineage>
</organism>
<comment type="similarity">
    <text evidence="1">Belongs to the LysR transcriptional regulatory family.</text>
</comment>
<name>A0AAJ6BLL9_9CAUL</name>
<evidence type="ECO:0000256" key="4">
    <source>
        <dbReference type="ARBA" id="ARBA00023163"/>
    </source>
</evidence>
<dbReference type="PROSITE" id="PS50931">
    <property type="entry name" value="HTH_LYSR"/>
    <property type="match status" value="1"/>
</dbReference>
<evidence type="ECO:0000256" key="3">
    <source>
        <dbReference type="ARBA" id="ARBA00023125"/>
    </source>
</evidence>
<dbReference type="Gene3D" id="3.40.190.290">
    <property type="match status" value="1"/>
</dbReference>
<dbReference type="PANTHER" id="PTHR30537:SF72">
    <property type="entry name" value="LYSR FAMILY TRANSCRIPTIONAL REGULATOR"/>
    <property type="match status" value="1"/>
</dbReference>
<sequence>MDSLSALNVFVHVAEAGSFVGAAKKLGVSASAVGKTIARLETQIDARLFHRSTRAIALTGEGGLLLERCRRIFAEVNAATHELSASREAPRGRLRLSLPLAGMLLMPILSNFMKAYPDIRLDLDFTDRVVDVIEEGFDAVVRTGEVVDSRLVTRKLGAFDHVIVGSPDYLQRLGVPETPEDLARHLCLQHRYPSTGKLERWPLYREDRFVGGGLPPTVIASTLEPLIYLAECGQGLTCVPLFAVQHQIEAGTLIPVLTPFMRSSGVFRVVWPSNHCLTPRVRVFVDFMAAALTASPTTVSPPSDARHAPASVQNCRVPGLARA</sequence>
<dbReference type="InterPro" id="IPR058163">
    <property type="entry name" value="LysR-type_TF_proteobact-type"/>
</dbReference>
<dbReference type="Pfam" id="PF03466">
    <property type="entry name" value="LysR_substrate"/>
    <property type="match status" value="1"/>
</dbReference>
<dbReference type="GO" id="GO:0006351">
    <property type="term" value="P:DNA-templated transcription"/>
    <property type="evidence" value="ECO:0007669"/>
    <property type="project" value="TreeGrafter"/>
</dbReference>
<dbReference type="CDD" id="cd08476">
    <property type="entry name" value="PBP2_CrgA_like_7"/>
    <property type="match status" value="1"/>
</dbReference>
<dbReference type="GO" id="GO:0003700">
    <property type="term" value="F:DNA-binding transcription factor activity"/>
    <property type="evidence" value="ECO:0007669"/>
    <property type="project" value="InterPro"/>
</dbReference>
<proteinExistence type="inferred from homology"/>
<evidence type="ECO:0000256" key="1">
    <source>
        <dbReference type="ARBA" id="ARBA00009437"/>
    </source>
</evidence>
<reference evidence="6" key="1">
    <citation type="submission" date="2023-03" db="EMBL/GenBank/DDBJ databases">
        <title>Andean soil-derived lignocellulolytic bacterial consortium as a source of novel taxa and putative plastic-active enzymes.</title>
        <authorList>
            <person name="Diaz-Garcia L."/>
            <person name="Chuvochina M."/>
            <person name="Feuerriegel G."/>
            <person name="Bunk B."/>
            <person name="Sproer C."/>
            <person name="Streit W.R."/>
            <person name="Rodriguez L.M."/>
            <person name="Overmann J."/>
            <person name="Jimenez D.J."/>
        </authorList>
    </citation>
    <scope>NUCLEOTIDE SEQUENCE</scope>
    <source>
        <strain evidence="6">MAG 833</strain>
    </source>
</reference>
<feature type="domain" description="HTH lysR-type" evidence="5">
    <location>
        <begin position="1"/>
        <end position="59"/>
    </location>
</feature>
<dbReference type="SUPFAM" id="SSF46785">
    <property type="entry name" value="Winged helix' DNA-binding domain"/>
    <property type="match status" value="1"/>
</dbReference>
<dbReference type="Proteomes" id="UP001213664">
    <property type="component" value="Chromosome"/>
</dbReference>
<dbReference type="AlphaFoldDB" id="A0AAJ6BLL9"/>
<evidence type="ECO:0000256" key="2">
    <source>
        <dbReference type="ARBA" id="ARBA00023015"/>
    </source>
</evidence>
<evidence type="ECO:0000259" key="5">
    <source>
        <dbReference type="PROSITE" id="PS50931"/>
    </source>
</evidence>
<dbReference type="SUPFAM" id="SSF53850">
    <property type="entry name" value="Periplasmic binding protein-like II"/>
    <property type="match status" value="1"/>
</dbReference>
<evidence type="ECO:0000313" key="6">
    <source>
        <dbReference type="EMBL" id="WEK40189.1"/>
    </source>
</evidence>
<protein>
    <submittedName>
        <fullName evidence="6">LysR family transcriptional regulator</fullName>
    </submittedName>
</protein>
<dbReference type="InterPro" id="IPR036388">
    <property type="entry name" value="WH-like_DNA-bd_sf"/>
</dbReference>
<accession>A0AAJ6BLL9</accession>
<dbReference type="InterPro" id="IPR005119">
    <property type="entry name" value="LysR_subst-bd"/>
</dbReference>
<evidence type="ECO:0000313" key="7">
    <source>
        <dbReference type="Proteomes" id="UP001213664"/>
    </source>
</evidence>